<dbReference type="Proteomes" id="UP000182737">
    <property type="component" value="Unassembled WGS sequence"/>
</dbReference>
<dbReference type="PANTHER" id="PTHR34070">
    <property type="entry name" value="ARMADILLO-TYPE FOLD"/>
    <property type="match status" value="1"/>
</dbReference>
<evidence type="ECO:0000313" key="2">
    <source>
        <dbReference type="Proteomes" id="UP000182737"/>
    </source>
</evidence>
<dbReference type="EMBL" id="FORI01000001">
    <property type="protein sequence ID" value="SFI39007.1"/>
    <property type="molecule type" value="Genomic_DNA"/>
</dbReference>
<dbReference type="PANTHER" id="PTHR34070:SF1">
    <property type="entry name" value="DNA ALKYLATION REPAIR PROTEIN"/>
    <property type="match status" value="1"/>
</dbReference>
<organism evidence="1 2">
    <name type="scientific">Treponema bryantii</name>
    <dbReference type="NCBI Taxonomy" id="163"/>
    <lineage>
        <taxon>Bacteria</taxon>
        <taxon>Pseudomonadati</taxon>
        <taxon>Spirochaetota</taxon>
        <taxon>Spirochaetia</taxon>
        <taxon>Spirochaetales</taxon>
        <taxon>Treponemataceae</taxon>
        <taxon>Treponema</taxon>
    </lineage>
</organism>
<name>A0A1I3HTV9_9SPIR</name>
<dbReference type="OrthoDB" id="9784740at2"/>
<dbReference type="Gene3D" id="1.25.10.90">
    <property type="match status" value="1"/>
</dbReference>
<dbReference type="SUPFAM" id="SSF48371">
    <property type="entry name" value="ARM repeat"/>
    <property type="match status" value="1"/>
</dbReference>
<protein>
    <submittedName>
        <fullName evidence="1">DNA alkylation repair enzyme</fullName>
    </submittedName>
</protein>
<accession>A0A1I3HTV9</accession>
<sequence length="234" mass="27552">MTIKDLQKLLFEYEDKKYGDFGAKLIPGFPREKFIGIRAPEYKNILKRIKGDEVIPVFLSTLPHTYHEENCLHVALINKIKDFDECVAALEKFIPYIDNWAVNDGVNPVCFKKHRDELIGLVQKWISSEATYTRRCGMKILMANYLDEDFKPEYLDLPADLRSDEYYVNMMTAWLFAEALVKQWDTSVKYIEGHKLDDWTHNKTIQKACESFRVPNERKEYLRSLRVITTIRSL</sequence>
<dbReference type="InterPro" id="IPR016024">
    <property type="entry name" value="ARM-type_fold"/>
</dbReference>
<evidence type="ECO:0000313" key="1">
    <source>
        <dbReference type="EMBL" id="SFI39007.1"/>
    </source>
</evidence>
<dbReference type="CDD" id="cd06561">
    <property type="entry name" value="AlkD_like"/>
    <property type="match status" value="1"/>
</dbReference>
<keyword evidence="2" id="KW-1185">Reference proteome</keyword>
<proteinExistence type="predicted"/>
<gene>
    <name evidence="1" type="ORF">SAMN04487775_10166</name>
</gene>
<reference evidence="2" key="1">
    <citation type="submission" date="2016-10" db="EMBL/GenBank/DDBJ databases">
        <authorList>
            <person name="Varghese N."/>
            <person name="Submissions S."/>
        </authorList>
    </citation>
    <scope>NUCLEOTIDE SEQUENCE [LARGE SCALE GENOMIC DNA]</scope>
    <source>
        <strain evidence="2">XBD1002</strain>
    </source>
</reference>
<dbReference type="InterPro" id="IPR014825">
    <property type="entry name" value="DNA_alkylation"/>
</dbReference>
<dbReference type="RefSeq" id="WP_074929631.1">
    <property type="nucleotide sequence ID" value="NZ_FORI01000001.1"/>
</dbReference>
<dbReference type="Pfam" id="PF08713">
    <property type="entry name" value="DNA_alkylation"/>
    <property type="match status" value="1"/>
</dbReference>
<dbReference type="AlphaFoldDB" id="A0A1I3HTV9"/>